<reference evidence="1 2" key="1">
    <citation type="submission" date="2024-04" db="EMBL/GenBank/DDBJ databases">
        <authorList>
            <person name="Fracassetti M."/>
        </authorList>
    </citation>
    <scope>NUCLEOTIDE SEQUENCE [LARGE SCALE GENOMIC DNA]</scope>
</reference>
<evidence type="ECO:0000313" key="2">
    <source>
        <dbReference type="Proteomes" id="UP001497516"/>
    </source>
</evidence>
<name>A0AAV2F9R0_9ROSI</name>
<evidence type="ECO:0008006" key="3">
    <source>
        <dbReference type="Google" id="ProtNLM"/>
    </source>
</evidence>
<evidence type="ECO:0000313" key="1">
    <source>
        <dbReference type="EMBL" id="CAL1394935.1"/>
    </source>
</evidence>
<sequence>MEVETTCFQCSIFPENAIHLVRDCPSVKAIWLRILPSTPGDFFTANMNAWLYDNVILNGEHIIHQLHWKSWFLAIIWNIWKARNSLIHTSEAWQPTPFWCSAFELANEIEAHSNTKLKHSTPHVRSMTYWTPPPVGFVKCNVNGSHHQVPLSTAIGGCIRTETGAWSLRLADSQIICHTPRFWQQNFKPLEMAYRLY</sequence>
<organism evidence="1 2">
    <name type="scientific">Linum trigynum</name>
    <dbReference type="NCBI Taxonomy" id="586398"/>
    <lineage>
        <taxon>Eukaryota</taxon>
        <taxon>Viridiplantae</taxon>
        <taxon>Streptophyta</taxon>
        <taxon>Embryophyta</taxon>
        <taxon>Tracheophyta</taxon>
        <taxon>Spermatophyta</taxon>
        <taxon>Magnoliopsida</taxon>
        <taxon>eudicotyledons</taxon>
        <taxon>Gunneridae</taxon>
        <taxon>Pentapetalae</taxon>
        <taxon>rosids</taxon>
        <taxon>fabids</taxon>
        <taxon>Malpighiales</taxon>
        <taxon>Linaceae</taxon>
        <taxon>Linum</taxon>
    </lineage>
</organism>
<proteinExistence type="predicted"/>
<keyword evidence="2" id="KW-1185">Reference proteome</keyword>
<dbReference type="AlphaFoldDB" id="A0AAV2F9R0"/>
<gene>
    <name evidence="1" type="ORF">LTRI10_LOCUS35404</name>
</gene>
<accession>A0AAV2F9R0</accession>
<dbReference type="EMBL" id="OZ034819">
    <property type="protein sequence ID" value="CAL1394935.1"/>
    <property type="molecule type" value="Genomic_DNA"/>
</dbReference>
<protein>
    <recommendedName>
        <fullName evidence="3">Reverse transcriptase zinc-binding domain-containing protein</fullName>
    </recommendedName>
</protein>
<dbReference type="Proteomes" id="UP001497516">
    <property type="component" value="Chromosome 6"/>
</dbReference>